<dbReference type="InterPro" id="IPR050834">
    <property type="entry name" value="Glycosyltransf_2"/>
</dbReference>
<reference evidence="3" key="1">
    <citation type="journal article" date="2019" name="Int. J. Syst. Evol. Microbiol.">
        <title>The Global Catalogue of Microorganisms (GCM) 10K type strain sequencing project: providing services to taxonomists for standard genome sequencing and annotation.</title>
        <authorList>
            <consortium name="The Broad Institute Genomics Platform"/>
            <consortium name="The Broad Institute Genome Sequencing Center for Infectious Disease"/>
            <person name="Wu L."/>
            <person name="Ma J."/>
        </authorList>
    </citation>
    <scope>NUCLEOTIDE SEQUENCE [LARGE SCALE GENOMIC DNA]</scope>
    <source>
        <strain evidence="3">CCM 8749</strain>
    </source>
</reference>
<dbReference type="RefSeq" id="WP_379895025.1">
    <property type="nucleotide sequence ID" value="NZ_CBCSCT010000035.1"/>
</dbReference>
<dbReference type="SUPFAM" id="SSF53448">
    <property type="entry name" value="Nucleotide-diphospho-sugar transferases"/>
    <property type="match status" value="1"/>
</dbReference>
<organism evidence="2 3">
    <name type="scientific">Marinicrinis lubricantis</name>
    <dbReference type="NCBI Taxonomy" id="2086470"/>
    <lineage>
        <taxon>Bacteria</taxon>
        <taxon>Bacillati</taxon>
        <taxon>Bacillota</taxon>
        <taxon>Bacilli</taxon>
        <taxon>Bacillales</taxon>
        <taxon>Paenibacillaceae</taxon>
    </lineage>
</organism>
<dbReference type="PANTHER" id="PTHR43685">
    <property type="entry name" value="GLYCOSYLTRANSFERASE"/>
    <property type="match status" value="1"/>
</dbReference>
<dbReference type="EMBL" id="JBHSQV010000167">
    <property type="protein sequence ID" value="MFC5987615.1"/>
    <property type="molecule type" value="Genomic_DNA"/>
</dbReference>
<dbReference type="Proteomes" id="UP001596250">
    <property type="component" value="Unassembled WGS sequence"/>
</dbReference>
<name>A0ABW1IR84_9BACL</name>
<dbReference type="Gene3D" id="3.90.550.10">
    <property type="entry name" value="Spore Coat Polysaccharide Biosynthesis Protein SpsA, Chain A"/>
    <property type="match status" value="1"/>
</dbReference>
<feature type="domain" description="Glycosyltransferase 2-like" evidence="1">
    <location>
        <begin position="7"/>
        <end position="166"/>
    </location>
</feature>
<protein>
    <submittedName>
        <fullName evidence="2">Glycosyltransferase family 2 protein</fullName>
    </submittedName>
</protein>
<keyword evidence="3" id="KW-1185">Reference proteome</keyword>
<dbReference type="InterPro" id="IPR029044">
    <property type="entry name" value="Nucleotide-diphossugar_trans"/>
</dbReference>
<gene>
    <name evidence="2" type="ORF">ACFPXP_14510</name>
</gene>
<comment type="caution">
    <text evidence="2">The sequence shown here is derived from an EMBL/GenBank/DDBJ whole genome shotgun (WGS) entry which is preliminary data.</text>
</comment>
<sequence>MSKPLISVIMPTYNRLPVLAEGLESLSRQTFSDFEVIVVNDAGDPVNSVLESYPELNIQLLNMKSNGGHVKARNEALNHVQGEYILLLDDDDLILPGHMERMLAAAQEGDVLYSDAEIFSYVQDESGRVPTKRRLFAYEQDPALLRKYLIMIPSGTLYRREVHDTIGPFDEQVGNYWDWDFFLRVTSACRVKRIPVASTLYAFNADSGQNLSATFTPARNKFLEYLCEKHQLGTLGMENFYTMLDNPELQEKEVPSQQIWDGQRLLSRWNTRK</sequence>
<proteinExistence type="predicted"/>
<accession>A0ABW1IR84</accession>
<evidence type="ECO:0000313" key="3">
    <source>
        <dbReference type="Proteomes" id="UP001596250"/>
    </source>
</evidence>
<dbReference type="PANTHER" id="PTHR43685:SF2">
    <property type="entry name" value="GLYCOSYLTRANSFERASE 2-LIKE DOMAIN-CONTAINING PROTEIN"/>
    <property type="match status" value="1"/>
</dbReference>
<evidence type="ECO:0000259" key="1">
    <source>
        <dbReference type="Pfam" id="PF00535"/>
    </source>
</evidence>
<dbReference type="Pfam" id="PF00535">
    <property type="entry name" value="Glycos_transf_2"/>
    <property type="match status" value="1"/>
</dbReference>
<dbReference type="InterPro" id="IPR001173">
    <property type="entry name" value="Glyco_trans_2-like"/>
</dbReference>
<evidence type="ECO:0000313" key="2">
    <source>
        <dbReference type="EMBL" id="MFC5987615.1"/>
    </source>
</evidence>